<evidence type="ECO:0000259" key="2">
    <source>
        <dbReference type="Pfam" id="PF00675"/>
    </source>
</evidence>
<organism evidence="4 5">
    <name type="scientific">Clostridium liquoris</name>
    <dbReference type="NCBI Taxonomy" id="1289519"/>
    <lineage>
        <taxon>Bacteria</taxon>
        <taxon>Bacillati</taxon>
        <taxon>Bacillota</taxon>
        <taxon>Clostridia</taxon>
        <taxon>Eubacteriales</taxon>
        <taxon>Clostridiaceae</taxon>
        <taxon>Clostridium</taxon>
    </lineage>
</organism>
<evidence type="ECO:0000313" key="5">
    <source>
        <dbReference type="Proteomes" id="UP000239706"/>
    </source>
</evidence>
<dbReference type="Pfam" id="PF05193">
    <property type="entry name" value="Peptidase_M16_C"/>
    <property type="match status" value="1"/>
</dbReference>
<dbReference type="InterPro" id="IPR011249">
    <property type="entry name" value="Metalloenz_LuxS/M16"/>
</dbReference>
<dbReference type="GO" id="GO:0046872">
    <property type="term" value="F:metal ion binding"/>
    <property type="evidence" value="ECO:0007669"/>
    <property type="project" value="InterPro"/>
</dbReference>
<dbReference type="RefSeq" id="WP_106062991.1">
    <property type="nucleotide sequence ID" value="NZ_PVXO01000027.1"/>
</dbReference>
<reference evidence="4 5" key="1">
    <citation type="submission" date="2018-03" db="EMBL/GenBank/DDBJ databases">
        <title>Genome sequence of Clostridium liquoris DSM 100320.</title>
        <authorList>
            <person name="Poehlein A."/>
            <person name="Daniel R."/>
        </authorList>
    </citation>
    <scope>NUCLEOTIDE SEQUENCE [LARGE SCALE GENOMIC DNA]</scope>
    <source>
        <strain evidence="4 5">DSM 100320</strain>
    </source>
</reference>
<feature type="domain" description="Peptidase M16 C-terminal" evidence="3">
    <location>
        <begin position="163"/>
        <end position="348"/>
    </location>
</feature>
<evidence type="ECO:0000256" key="1">
    <source>
        <dbReference type="ARBA" id="ARBA00007261"/>
    </source>
</evidence>
<dbReference type="InterPro" id="IPR007863">
    <property type="entry name" value="Peptidase_M16_C"/>
</dbReference>
<evidence type="ECO:0000313" key="4">
    <source>
        <dbReference type="EMBL" id="PRR79356.1"/>
    </source>
</evidence>
<dbReference type="PANTHER" id="PTHR11851:SF49">
    <property type="entry name" value="MITOCHONDRIAL-PROCESSING PEPTIDASE SUBUNIT ALPHA"/>
    <property type="match status" value="1"/>
</dbReference>
<dbReference type="Proteomes" id="UP000239706">
    <property type="component" value="Unassembled WGS sequence"/>
</dbReference>
<accession>A0A2T0B648</accession>
<sequence length="415" mass="48240">MKNSELKNGIKLIYKKVPGDITSFCIGFNGGALEEEGFPLGTAHAVEHMVFKGTKNRSEKEINKLCDEIFGFQNAMTNYPYVIYYGTTLSEDFNLGIELFSDIVLNPIFPKDGFKEEMNIILEELKEWKDDLYQYCEDELLYNAFDKRRIKNLIIGTEESINSITIEDLKRFYEKYYKPDNMVISVATSLSFELVKDIVENHFENFKTEDKSLRPEELTIKNHTSVKLYENNNHGVFVKLKEEINGAKIQYCYPIHDLNDEEMKALRLFNFYFGEGTSSILYETIRTKNGLAYEISSDIKEERGIKLFTITLGTSKNNVEKAIRLINESIEDIKNNKEFFTKEKIESASKSIKLKKALRLEKSIQLAKDLTCYELMYNSYKKVYDEVENLSCIDGEKINRLINRVLNFPSIQVLR</sequence>
<dbReference type="Pfam" id="PF00675">
    <property type="entry name" value="Peptidase_M16"/>
    <property type="match status" value="1"/>
</dbReference>
<gene>
    <name evidence="4" type="ORF">CLLI_08360</name>
</gene>
<evidence type="ECO:0000259" key="3">
    <source>
        <dbReference type="Pfam" id="PF05193"/>
    </source>
</evidence>
<protein>
    <submittedName>
        <fullName evidence="4">Peptidase M16 inactive domain protein</fullName>
    </submittedName>
</protein>
<proteinExistence type="inferred from homology"/>
<dbReference type="PANTHER" id="PTHR11851">
    <property type="entry name" value="METALLOPROTEASE"/>
    <property type="match status" value="1"/>
</dbReference>
<dbReference type="AlphaFoldDB" id="A0A2T0B648"/>
<name>A0A2T0B648_9CLOT</name>
<dbReference type="InterPro" id="IPR011765">
    <property type="entry name" value="Pept_M16_N"/>
</dbReference>
<dbReference type="OrthoDB" id="9811314at2"/>
<dbReference type="SUPFAM" id="SSF63411">
    <property type="entry name" value="LuxS/MPP-like metallohydrolase"/>
    <property type="match status" value="2"/>
</dbReference>
<keyword evidence="5" id="KW-1185">Reference proteome</keyword>
<dbReference type="InterPro" id="IPR050361">
    <property type="entry name" value="MPP/UQCRC_Complex"/>
</dbReference>
<feature type="domain" description="Peptidase M16 N-terminal" evidence="2">
    <location>
        <begin position="20"/>
        <end position="157"/>
    </location>
</feature>
<comment type="caution">
    <text evidence="4">The sequence shown here is derived from an EMBL/GenBank/DDBJ whole genome shotgun (WGS) entry which is preliminary data.</text>
</comment>
<dbReference type="Gene3D" id="3.30.830.10">
    <property type="entry name" value="Metalloenzyme, LuxS/M16 peptidase-like"/>
    <property type="match status" value="2"/>
</dbReference>
<dbReference type="EMBL" id="PVXO01000027">
    <property type="protein sequence ID" value="PRR79356.1"/>
    <property type="molecule type" value="Genomic_DNA"/>
</dbReference>
<comment type="similarity">
    <text evidence="1">Belongs to the peptidase M16 family.</text>
</comment>